<evidence type="ECO:0000313" key="3">
    <source>
        <dbReference type="Proteomes" id="UP000606274"/>
    </source>
</evidence>
<keyword evidence="3" id="KW-1185">Reference proteome</keyword>
<sequence>MSDDSKSFQSRSSGDLWSEICSDLPEPPEHGTAGEHFTDSFQPQCPVTNQNNNTSTSSFNSSTQWEPMADSAVYIASLENRLKKIKGQANEVTSREMLRSLSQAKKECWDRFLHDPQTSELFQDGDLDQSALEQLKRWLSPERVAISAEELEYLLLPSKSRERDSNNPSSTGSSTEEQDEEECSSPEK</sequence>
<proteinExistence type="predicted"/>
<dbReference type="PANTHER" id="PTHR31800">
    <property type="entry name" value="COILED-COIL DOMAIN-CONTAINING PROTEIN 32"/>
    <property type="match status" value="1"/>
</dbReference>
<name>A0A8T0BAY5_SILME</name>
<dbReference type="InterPro" id="IPR028039">
    <property type="entry name" value="CCDC32"/>
</dbReference>
<dbReference type="EMBL" id="JABFDY010000008">
    <property type="protein sequence ID" value="KAF7704282.1"/>
    <property type="molecule type" value="Genomic_DNA"/>
</dbReference>
<evidence type="ECO:0000313" key="2">
    <source>
        <dbReference type="EMBL" id="KAF7704282.1"/>
    </source>
</evidence>
<dbReference type="AlphaFoldDB" id="A0A8T0BAY5"/>
<dbReference type="GO" id="GO:0044782">
    <property type="term" value="P:cilium organization"/>
    <property type="evidence" value="ECO:0007669"/>
    <property type="project" value="TreeGrafter"/>
</dbReference>
<protein>
    <recommendedName>
        <fullName evidence="4">Coiled-coil domain containing 32</fullName>
    </recommendedName>
</protein>
<dbReference type="OrthoDB" id="5982503at2759"/>
<organism evidence="2 3">
    <name type="scientific">Silurus meridionalis</name>
    <name type="common">Southern catfish</name>
    <name type="synonym">Silurus soldatovi meridionalis</name>
    <dbReference type="NCBI Taxonomy" id="175797"/>
    <lineage>
        <taxon>Eukaryota</taxon>
        <taxon>Metazoa</taxon>
        <taxon>Chordata</taxon>
        <taxon>Craniata</taxon>
        <taxon>Vertebrata</taxon>
        <taxon>Euteleostomi</taxon>
        <taxon>Actinopterygii</taxon>
        <taxon>Neopterygii</taxon>
        <taxon>Teleostei</taxon>
        <taxon>Ostariophysi</taxon>
        <taxon>Siluriformes</taxon>
        <taxon>Siluridae</taxon>
        <taxon>Silurus</taxon>
    </lineage>
</organism>
<comment type="caution">
    <text evidence="2">The sequence shown here is derived from an EMBL/GenBank/DDBJ whole genome shotgun (WGS) entry which is preliminary data.</text>
</comment>
<evidence type="ECO:0008006" key="4">
    <source>
        <dbReference type="Google" id="ProtNLM"/>
    </source>
</evidence>
<accession>A0A8T0BAY5</accession>
<gene>
    <name evidence="2" type="ORF">HF521_021354</name>
</gene>
<evidence type="ECO:0000256" key="1">
    <source>
        <dbReference type="SAM" id="MobiDB-lite"/>
    </source>
</evidence>
<feature type="region of interest" description="Disordered" evidence="1">
    <location>
        <begin position="156"/>
        <end position="188"/>
    </location>
</feature>
<feature type="compositionally biased region" description="Basic and acidic residues" evidence="1">
    <location>
        <begin position="27"/>
        <end position="38"/>
    </location>
</feature>
<reference evidence="2" key="1">
    <citation type="submission" date="2020-08" db="EMBL/GenBank/DDBJ databases">
        <title>Chromosome-level assembly of Southern catfish (Silurus meridionalis) provides insights into visual adaptation to the nocturnal and benthic lifestyles.</title>
        <authorList>
            <person name="Zhang Y."/>
            <person name="Wang D."/>
            <person name="Peng Z."/>
        </authorList>
    </citation>
    <scope>NUCLEOTIDE SEQUENCE</scope>
    <source>
        <strain evidence="2">SWU-2019-XX</strain>
        <tissue evidence="2">Muscle</tissue>
    </source>
</reference>
<dbReference type="PANTHER" id="PTHR31800:SF1">
    <property type="entry name" value="COILED-COIL DOMAIN-CONTAINING PROTEIN 32"/>
    <property type="match status" value="1"/>
</dbReference>
<dbReference type="Proteomes" id="UP000606274">
    <property type="component" value="Unassembled WGS sequence"/>
</dbReference>
<feature type="compositionally biased region" description="Low complexity" evidence="1">
    <location>
        <begin position="48"/>
        <end position="64"/>
    </location>
</feature>
<feature type="compositionally biased region" description="Acidic residues" evidence="1">
    <location>
        <begin position="176"/>
        <end position="188"/>
    </location>
</feature>
<feature type="region of interest" description="Disordered" evidence="1">
    <location>
        <begin position="1"/>
        <end position="64"/>
    </location>
</feature>
<dbReference type="Pfam" id="PF14989">
    <property type="entry name" value="CCDC32"/>
    <property type="match status" value="1"/>
</dbReference>